<feature type="domain" description="HipA-like C-terminal" evidence="4">
    <location>
        <begin position="143"/>
        <end position="381"/>
    </location>
</feature>
<keyword evidence="7" id="KW-1185">Reference proteome</keyword>
<dbReference type="InterPro" id="IPR052028">
    <property type="entry name" value="HipA_Ser/Thr_kinase"/>
</dbReference>
<dbReference type="InterPro" id="IPR017508">
    <property type="entry name" value="HipA_N1"/>
</dbReference>
<proteinExistence type="inferred from homology"/>
<comment type="caution">
    <text evidence="6">The sequence shown here is derived from an EMBL/GenBank/DDBJ whole genome shotgun (WGS) entry which is preliminary data.</text>
</comment>
<comment type="similarity">
    <text evidence="1">Belongs to the HipA Ser/Thr kinase family.</text>
</comment>
<evidence type="ECO:0000259" key="5">
    <source>
        <dbReference type="Pfam" id="PF13657"/>
    </source>
</evidence>
<accession>A0A2T4JD24</accession>
<dbReference type="Pfam" id="PF13657">
    <property type="entry name" value="Couple_hipA"/>
    <property type="match status" value="1"/>
</dbReference>
<dbReference type="Proteomes" id="UP000241899">
    <property type="component" value="Unassembled WGS sequence"/>
</dbReference>
<sequence length="413" mass="45941">MPDVTVLTVKLYGEPIGTLTHLGDERSIFAFNDAYVGNADRATLGLSFKDQYGELRNDFKPIKMKLMPFFSNLLPEGHLRSYLADKAGVNEKREFFLIQALGRDLPGAVTVEAADPDTWPVSDDVDDQVMTDSENAHDNALRFSLAGVQLKFSAVIDAAGGLTIPASGIGGGWIVKLPSREYRGVPENEFSMMTLAQMVGINVPPIDLVDIGGIKNLPDGIDQLGDKAFIIERFDRREDGTSVHIEDFAQVYGVYAEDKYKKASNRNIAAVIAAESDHADIAEFIRRLTFNTLIGNGDMHLKNWSLIYPDQRNAKLSPAYDFVSTIPYLPNDQSALNFSRTRRFDEFTEDELLHLASKAALPRKLVIDTARETISLFMDRWWAEKAHLPMSTDVVDTIDKHLMTLPIIGEALT</sequence>
<dbReference type="InterPro" id="IPR012893">
    <property type="entry name" value="HipA-like_C"/>
</dbReference>
<dbReference type="Gene3D" id="1.10.1070.20">
    <property type="match status" value="1"/>
</dbReference>
<dbReference type="PANTHER" id="PTHR37419:SF1">
    <property type="entry name" value="SERINE_THREONINE-PROTEIN KINASE TOXIN HIPA"/>
    <property type="match status" value="1"/>
</dbReference>
<keyword evidence="2" id="KW-0808">Transferase</keyword>
<feature type="domain" description="HipA N-terminal subdomain 1" evidence="5">
    <location>
        <begin position="7"/>
        <end position="111"/>
    </location>
</feature>
<dbReference type="AlphaFoldDB" id="A0A2T4JD24"/>
<organism evidence="6 7">
    <name type="scientific">Phaeovulum veldkampii DSM 11550</name>
    <dbReference type="NCBI Taxonomy" id="1185920"/>
    <lineage>
        <taxon>Bacteria</taxon>
        <taxon>Pseudomonadati</taxon>
        <taxon>Pseudomonadota</taxon>
        <taxon>Alphaproteobacteria</taxon>
        <taxon>Rhodobacterales</taxon>
        <taxon>Paracoccaceae</taxon>
        <taxon>Phaeovulum</taxon>
    </lineage>
</organism>
<dbReference type="RefSeq" id="WP_107325898.1">
    <property type="nucleotide sequence ID" value="NZ_NHSP01000051.1"/>
</dbReference>
<dbReference type="OrthoDB" id="9805913at2"/>
<dbReference type="PANTHER" id="PTHR37419">
    <property type="entry name" value="SERINE/THREONINE-PROTEIN KINASE TOXIN HIPA"/>
    <property type="match status" value="1"/>
</dbReference>
<keyword evidence="3 6" id="KW-0418">Kinase</keyword>
<evidence type="ECO:0000256" key="3">
    <source>
        <dbReference type="ARBA" id="ARBA00022777"/>
    </source>
</evidence>
<reference evidence="6 7" key="1">
    <citation type="submission" date="2018-03" db="EMBL/GenBank/DDBJ databases">
        <title>Rhodobacter veldkampii.</title>
        <authorList>
            <person name="Meyer T.E."/>
            <person name="Miller S."/>
            <person name="Lodha T."/>
            <person name="Gandham S."/>
            <person name="Chintalapati S."/>
            <person name="Chintalapati V.R."/>
        </authorList>
    </citation>
    <scope>NUCLEOTIDE SEQUENCE [LARGE SCALE GENOMIC DNA]</scope>
    <source>
        <strain evidence="6 7">DSM 11550</strain>
    </source>
</reference>
<name>A0A2T4JD24_9RHOB</name>
<evidence type="ECO:0000259" key="4">
    <source>
        <dbReference type="Pfam" id="PF07804"/>
    </source>
</evidence>
<dbReference type="NCBIfam" id="TIGR03071">
    <property type="entry name" value="couple_hipA"/>
    <property type="match status" value="1"/>
</dbReference>
<evidence type="ECO:0000256" key="2">
    <source>
        <dbReference type="ARBA" id="ARBA00022679"/>
    </source>
</evidence>
<protein>
    <submittedName>
        <fullName evidence="6">Kinase</fullName>
    </submittedName>
</protein>
<dbReference type="EMBL" id="PZKF01000041">
    <property type="protein sequence ID" value="PTE15810.1"/>
    <property type="molecule type" value="Genomic_DNA"/>
</dbReference>
<dbReference type="GO" id="GO:0004674">
    <property type="term" value="F:protein serine/threonine kinase activity"/>
    <property type="evidence" value="ECO:0007669"/>
    <property type="project" value="TreeGrafter"/>
</dbReference>
<evidence type="ECO:0000313" key="6">
    <source>
        <dbReference type="EMBL" id="PTE15810.1"/>
    </source>
</evidence>
<evidence type="ECO:0000256" key="1">
    <source>
        <dbReference type="ARBA" id="ARBA00010164"/>
    </source>
</evidence>
<gene>
    <name evidence="6" type="ORF">C5F46_13590</name>
</gene>
<dbReference type="Pfam" id="PF07804">
    <property type="entry name" value="HipA_C"/>
    <property type="match status" value="1"/>
</dbReference>
<dbReference type="GO" id="GO:0005829">
    <property type="term" value="C:cytosol"/>
    <property type="evidence" value="ECO:0007669"/>
    <property type="project" value="TreeGrafter"/>
</dbReference>
<evidence type="ECO:0000313" key="7">
    <source>
        <dbReference type="Proteomes" id="UP000241899"/>
    </source>
</evidence>